<accession>A0A0C2X927</accession>
<dbReference type="InParanoid" id="A0A0C2X927"/>
<dbReference type="HOGENOM" id="CLU_2910172_0_0_1"/>
<protein>
    <submittedName>
        <fullName evidence="2">Uncharacterized protein</fullName>
    </submittedName>
</protein>
<dbReference type="AlphaFoldDB" id="A0A0C2X927"/>
<feature type="signal peptide" evidence="1">
    <location>
        <begin position="1"/>
        <end position="19"/>
    </location>
</feature>
<evidence type="ECO:0000256" key="1">
    <source>
        <dbReference type="SAM" id="SignalP"/>
    </source>
</evidence>
<feature type="chain" id="PRO_5002158557" evidence="1">
    <location>
        <begin position="20"/>
        <end position="62"/>
    </location>
</feature>
<keyword evidence="3" id="KW-1185">Reference proteome</keyword>
<evidence type="ECO:0000313" key="2">
    <source>
        <dbReference type="EMBL" id="KIL65273.1"/>
    </source>
</evidence>
<reference evidence="2 3" key="1">
    <citation type="submission" date="2014-04" db="EMBL/GenBank/DDBJ databases">
        <title>Evolutionary Origins and Diversification of the Mycorrhizal Mutualists.</title>
        <authorList>
            <consortium name="DOE Joint Genome Institute"/>
            <consortium name="Mycorrhizal Genomics Consortium"/>
            <person name="Kohler A."/>
            <person name="Kuo A."/>
            <person name="Nagy L.G."/>
            <person name="Floudas D."/>
            <person name="Copeland A."/>
            <person name="Barry K.W."/>
            <person name="Cichocki N."/>
            <person name="Veneault-Fourrey C."/>
            <person name="LaButti K."/>
            <person name="Lindquist E.A."/>
            <person name="Lipzen A."/>
            <person name="Lundell T."/>
            <person name="Morin E."/>
            <person name="Murat C."/>
            <person name="Riley R."/>
            <person name="Ohm R."/>
            <person name="Sun H."/>
            <person name="Tunlid A."/>
            <person name="Henrissat B."/>
            <person name="Grigoriev I.V."/>
            <person name="Hibbett D.S."/>
            <person name="Martin F."/>
        </authorList>
    </citation>
    <scope>NUCLEOTIDE SEQUENCE [LARGE SCALE GENOMIC DNA]</scope>
    <source>
        <strain evidence="2 3">Koide BX008</strain>
    </source>
</reference>
<evidence type="ECO:0000313" key="3">
    <source>
        <dbReference type="Proteomes" id="UP000054549"/>
    </source>
</evidence>
<dbReference type="EMBL" id="KN818243">
    <property type="protein sequence ID" value="KIL65273.1"/>
    <property type="molecule type" value="Genomic_DNA"/>
</dbReference>
<sequence length="62" mass="7300">FTRTQCGLFFFCWLSEADAVRAGLYTEDTAYSSSCQIKLCEQYIHIYYAFYLLALWTGPFEF</sequence>
<gene>
    <name evidence="2" type="ORF">M378DRAFT_162211</name>
</gene>
<keyword evidence="1" id="KW-0732">Signal</keyword>
<feature type="non-terminal residue" evidence="2">
    <location>
        <position position="1"/>
    </location>
</feature>
<organism evidence="2 3">
    <name type="scientific">Amanita muscaria (strain Koide BX008)</name>
    <dbReference type="NCBI Taxonomy" id="946122"/>
    <lineage>
        <taxon>Eukaryota</taxon>
        <taxon>Fungi</taxon>
        <taxon>Dikarya</taxon>
        <taxon>Basidiomycota</taxon>
        <taxon>Agaricomycotina</taxon>
        <taxon>Agaricomycetes</taxon>
        <taxon>Agaricomycetidae</taxon>
        <taxon>Agaricales</taxon>
        <taxon>Pluteineae</taxon>
        <taxon>Amanitaceae</taxon>
        <taxon>Amanita</taxon>
    </lineage>
</organism>
<name>A0A0C2X927_AMAMK</name>
<dbReference type="Proteomes" id="UP000054549">
    <property type="component" value="Unassembled WGS sequence"/>
</dbReference>
<proteinExistence type="predicted"/>